<feature type="compositionally biased region" description="Polar residues" evidence="1">
    <location>
        <begin position="28"/>
        <end position="43"/>
    </location>
</feature>
<protein>
    <submittedName>
        <fullName evidence="2">Uncharacterized protein</fullName>
    </submittedName>
</protein>
<evidence type="ECO:0000313" key="3">
    <source>
        <dbReference type="Proteomes" id="UP000007110"/>
    </source>
</evidence>
<evidence type="ECO:0000256" key="1">
    <source>
        <dbReference type="SAM" id="MobiDB-lite"/>
    </source>
</evidence>
<dbReference type="KEGG" id="spu:763602"/>
<dbReference type="AlphaFoldDB" id="A0A7M7LVS3"/>
<reference evidence="2" key="2">
    <citation type="submission" date="2021-01" db="UniProtKB">
        <authorList>
            <consortium name="EnsemblMetazoa"/>
        </authorList>
    </citation>
    <scope>IDENTIFICATION</scope>
</reference>
<keyword evidence="3" id="KW-1185">Reference proteome</keyword>
<feature type="region of interest" description="Disordered" evidence="1">
    <location>
        <begin position="1"/>
        <end position="43"/>
    </location>
</feature>
<dbReference type="EnsemblMetazoa" id="XM_011667337">
    <property type="protein sequence ID" value="XP_011665639"/>
    <property type="gene ID" value="LOC763602"/>
</dbReference>
<dbReference type="OrthoDB" id="10001404at2759"/>
<accession>A0A7M7LVS3</accession>
<organism evidence="2 3">
    <name type="scientific">Strongylocentrotus purpuratus</name>
    <name type="common">Purple sea urchin</name>
    <dbReference type="NCBI Taxonomy" id="7668"/>
    <lineage>
        <taxon>Eukaryota</taxon>
        <taxon>Metazoa</taxon>
        <taxon>Echinodermata</taxon>
        <taxon>Eleutherozoa</taxon>
        <taxon>Echinozoa</taxon>
        <taxon>Echinoidea</taxon>
        <taxon>Euechinoidea</taxon>
        <taxon>Echinacea</taxon>
        <taxon>Camarodonta</taxon>
        <taxon>Echinidea</taxon>
        <taxon>Strongylocentrotidae</taxon>
        <taxon>Strongylocentrotus</taxon>
    </lineage>
</organism>
<dbReference type="GeneID" id="763602"/>
<evidence type="ECO:0000313" key="2">
    <source>
        <dbReference type="EnsemblMetazoa" id="XP_011665639"/>
    </source>
</evidence>
<dbReference type="Proteomes" id="UP000007110">
    <property type="component" value="Unassembled WGS sequence"/>
</dbReference>
<name>A0A7M7LVS3_STRPU</name>
<proteinExistence type="predicted"/>
<reference evidence="3" key="1">
    <citation type="submission" date="2015-02" db="EMBL/GenBank/DDBJ databases">
        <title>Genome sequencing for Strongylocentrotus purpuratus.</title>
        <authorList>
            <person name="Murali S."/>
            <person name="Liu Y."/>
            <person name="Vee V."/>
            <person name="English A."/>
            <person name="Wang M."/>
            <person name="Skinner E."/>
            <person name="Han Y."/>
            <person name="Muzny D.M."/>
            <person name="Worley K.C."/>
            <person name="Gibbs R.A."/>
        </authorList>
    </citation>
    <scope>NUCLEOTIDE SEQUENCE</scope>
</reference>
<dbReference type="InParanoid" id="A0A7M7LVS3"/>
<dbReference type="OMA" id="DHPNKLH"/>
<sequence length="242" mass="27293">MASGSSDYTSPPIAGTRKGKRSVAHRQPQGQSSGTVLTNRSKNMTVITPLEDRKSIIAPSLSKGTRWMHRSTITMERNQQAPDFITSTQESYNGSKTLPGARRSTACPTLHSSHFDIGLNKKNYHNTHYKSQFPHHKVDHPNKLHYQSITNWTQNVKGSKMHDVLSREGHSEDYWSSYAHVHDRLGLERGEGVQRARQSLPTYNILTGHETGTNTDRDLHLISGNRVLHSIRQIPQQSLILE</sequence>
<dbReference type="RefSeq" id="XP_011665639.1">
    <property type="nucleotide sequence ID" value="XM_011667337.2"/>
</dbReference>